<evidence type="ECO:0000256" key="1">
    <source>
        <dbReference type="SAM" id="Phobius"/>
    </source>
</evidence>
<proteinExistence type="predicted"/>
<comment type="caution">
    <text evidence="2">The sequence shown here is derived from an EMBL/GenBank/DDBJ whole genome shotgun (WGS) entry which is preliminary data.</text>
</comment>
<dbReference type="AlphaFoldDB" id="A0A009HWE1"/>
<dbReference type="Proteomes" id="UP000020595">
    <property type="component" value="Unassembled WGS sequence"/>
</dbReference>
<keyword evidence="1" id="KW-1133">Transmembrane helix</keyword>
<dbReference type="EMBL" id="JEWH01000003">
    <property type="protein sequence ID" value="EXB07325.1"/>
    <property type="molecule type" value="Genomic_DNA"/>
</dbReference>
<feature type="transmembrane region" description="Helical" evidence="1">
    <location>
        <begin position="73"/>
        <end position="91"/>
    </location>
</feature>
<gene>
    <name evidence="2" type="ORF">J512_0453</name>
</gene>
<protein>
    <submittedName>
        <fullName evidence="2">Putative membrane protein</fullName>
    </submittedName>
</protein>
<evidence type="ECO:0000313" key="2">
    <source>
        <dbReference type="EMBL" id="EXB07325.1"/>
    </source>
</evidence>
<keyword evidence="1" id="KW-0472">Membrane</keyword>
<name>A0A009HWE1_ACIB9</name>
<organism evidence="2 3">
    <name type="scientific">Acinetobacter baumannii (strain 1295743)</name>
    <dbReference type="NCBI Taxonomy" id="1310613"/>
    <lineage>
        <taxon>Bacteria</taxon>
        <taxon>Pseudomonadati</taxon>
        <taxon>Pseudomonadota</taxon>
        <taxon>Gammaproteobacteria</taxon>
        <taxon>Moraxellales</taxon>
        <taxon>Moraxellaceae</taxon>
        <taxon>Acinetobacter</taxon>
        <taxon>Acinetobacter calcoaceticus/baumannii complex</taxon>
    </lineage>
</organism>
<sequence length="126" mass="14603">MNDYFVKQSLIICLWFFCIAGLLRIEVSWLSENITILILFILITLGSVILGYSNTHFAPVPKVKMSLILHTRFMGFLLILDLLFGKSVWYFDLARNFGFLGLFLLGTFIFYKRNLNLNVAKIPPFE</sequence>
<accession>A0A009HWE1</accession>
<keyword evidence="1" id="KW-0812">Transmembrane</keyword>
<reference evidence="2 3" key="1">
    <citation type="submission" date="2014-02" db="EMBL/GenBank/DDBJ databases">
        <title>Comparative genomics and transcriptomics to identify genetic mechanisms underlying the emergence of carbapenem resistant Acinetobacter baumannii (CRAb).</title>
        <authorList>
            <person name="Harris A.D."/>
            <person name="Johnson K.J."/>
            <person name="George J."/>
            <person name="Shefchek K."/>
            <person name="Daugherty S.C."/>
            <person name="Parankush S."/>
            <person name="Sadzewicz L."/>
            <person name="Tallon L."/>
            <person name="Sengamalay N."/>
            <person name="Hazen T.H."/>
            <person name="Rasko D.A."/>
        </authorList>
    </citation>
    <scope>NUCLEOTIDE SEQUENCE [LARGE SCALE GENOMIC DNA]</scope>
    <source>
        <strain evidence="2 3">1295743</strain>
    </source>
</reference>
<feature type="transmembrane region" description="Helical" evidence="1">
    <location>
        <begin position="34"/>
        <end position="52"/>
    </location>
</feature>
<dbReference type="RefSeq" id="WP_001000885.1">
    <property type="nucleotide sequence ID" value="NZ_JEWH01000003.1"/>
</dbReference>
<evidence type="ECO:0000313" key="3">
    <source>
        <dbReference type="Proteomes" id="UP000020595"/>
    </source>
</evidence>
<feature type="transmembrane region" description="Helical" evidence="1">
    <location>
        <begin position="97"/>
        <end position="115"/>
    </location>
</feature>
<dbReference type="PATRIC" id="fig|1310613.3.peg.432"/>